<dbReference type="Pfam" id="PF25788">
    <property type="entry name" value="Ig_Rha78A_N"/>
    <property type="match status" value="1"/>
</dbReference>
<evidence type="ECO:0000256" key="2">
    <source>
        <dbReference type="ARBA" id="ARBA00012652"/>
    </source>
</evidence>
<evidence type="ECO:0000259" key="6">
    <source>
        <dbReference type="Pfam" id="PF08531"/>
    </source>
</evidence>
<keyword evidence="4" id="KW-0732">Signal</keyword>
<dbReference type="EMBL" id="JAMXLY010000027">
    <property type="protein sequence ID" value="MCO6025753.1"/>
    <property type="molecule type" value="Genomic_DNA"/>
</dbReference>
<dbReference type="Pfam" id="PF17390">
    <property type="entry name" value="Bac_rhamnosid_C"/>
    <property type="match status" value="1"/>
</dbReference>
<feature type="domain" description="Alpha-L-rhamnosidase concanavalin-like" evidence="5">
    <location>
        <begin position="570"/>
        <end position="677"/>
    </location>
</feature>
<dbReference type="SUPFAM" id="SSF48208">
    <property type="entry name" value="Six-hairpin glycosidases"/>
    <property type="match status" value="1"/>
</dbReference>
<dbReference type="PANTHER" id="PTHR33307">
    <property type="entry name" value="ALPHA-RHAMNOSIDASE (EUROFUNG)"/>
    <property type="match status" value="1"/>
</dbReference>
<evidence type="ECO:0000259" key="5">
    <source>
        <dbReference type="Pfam" id="PF05592"/>
    </source>
</evidence>
<organism evidence="9 10">
    <name type="scientific">Segatella cerevisiae</name>
    <dbReference type="NCBI Taxonomy" id="2053716"/>
    <lineage>
        <taxon>Bacteria</taxon>
        <taxon>Pseudomonadati</taxon>
        <taxon>Bacteroidota</taxon>
        <taxon>Bacteroidia</taxon>
        <taxon>Bacteroidales</taxon>
        <taxon>Prevotellaceae</taxon>
        <taxon>Segatella</taxon>
    </lineage>
</organism>
<dbReference type="PANTHER" id="PTHR33307:SF6">
    <property type="entry name" value="ALPHA-RHAMNOSIDASE (EUROFUNG)-RELATED"/>
    <property type="match status" value="1"/>
</dbReference>
<dbReference type="InterPro" id="IPR035398">
    <property type="entry name" value="Bac_rhamnosid_C"/>
</dbReference>
<protein>
    <recommendedName>
        <fullName evidence="2">alpha-L-rhamnosidase</fullName>
        <ecNumber evidence="2">3.2.1.40</ecNumber>
    </recommendedName>
</protein>
<comment type="catalytic activity">
    <reaction evidence="1">
        <text>Hydrolysis of terminal non-reducing alpha-L-rhamnose residues in alpha-L-rhamnosides.</text>
        <dbReference type="EC" id="3.2.1.40"/>
    </reaction>
</comment>
<dbReference type="InterPro" id="IPR035396">
    <property type="entry name" value="Bac_rhamnosid6H"/>
</dbReference>
<dbReference type="InterPro" id="IPR013783">
    <property type="entry name" value="Ig-like_fold"/>
</dbReference>
<dbReference type="Pfam" id="PF17389">
    <property type="entry name" value="Bac_rhamnosid6H"/>
    <property type="match status" value="1"/>
</dbReference>
<proteinExistence type="predicted"/>
<dbReference type="Gene3D" id="2.60.420.10">
    <property type="entry name" value="Maltose phosphorylase, domain 3"/>
    <property type="match status" value="1"/>
</dbReference>
<dbReference type="PIRSF" id="PIRSF010631">
    <property type="entry name" value="A-rhamnsds"/>
    <property type="match status" value="1"/>
</dbReference>
<dbReference type="InterPro" id="IPR016007">
    <property type="entry name" value="Alpha_rhamnosid"/>
</dbReference>
<dbReference type="InterPro" id="IPR008902">
    <property type="entry name" value="Rhamnosid_concanavalin"/>
</dbReference>
<reference evidence="9 10" key="1">
    <citation type="submission" date="2022-06" db="EMBL/GenBank/DDBJ databases">
        <title>A taxonomic note on the genus Prevotella: Description of four novel genera and emended description of the genera Hallella and Xylanibacter.</title>
        <authorList>
            <person name="Hitch T.C.A."/>
        </authorList>
    </citation>
    <scope>NUCLEOTIDE SEQUENCE [LARGE SCALE GENOMIC DNA]</scope>
    <source>
        <strain evidence="9 10">DSM 100619</strain>
    </source>
</reference>
<dbReference type="EC" id="3.2.1.40" evidence="2"/>
<feature type="chain" id="PRO_5045052456" description="alpha-L-rhamnosidase" evidence="4">
    <location>
        <begin position="23"/>
        <end position="1179"/>
    </location>
</feature>
<dbReference type="InterPro" id="IPR008928">
    <property type="entry name" value="6-hairpin_glycosidase_sf"/>
</dbReference>
<dbReference type="GO" id="GO:0016787">
    <property type="term" value="F:hydrolase activity"/>
    <property type="evidence" value="ECO:0007669"/>
    <property type="project" value="UniProtKB-KW"/>
</dbReference>
<keyword evidence="3 9" id="KW-0378">Hydrolase</keyword>
<gene>
    <name evidence="9" type="ORF">NG821_07855</name>
</gene>
<evidence type="ECO:0000259" key="8">
    <source>
        <dbReference type="Pfam" id="PF17390"/>
    </source>
</evidence>
<feature type="signal peptide" evidence="4">
    <location>
        <begin position="1"/>
        <end position="22"/>
    </location>
</feature>
<evidence type="ECO:0000256" key="4">
    <source>
        <dbReference type="SAM" id="SignalP"/>
    </source>
</evidence>
<feature type="domain" description="Alpha-L-rhamnosidase six-hairpin glycosidase" evidence="7">
    <location>
        <begin position="685"/>
        <end position="1056"/>
    </location>
</feature>
<evidence type="ECO:0000259" key="7">
    <source>
        <dbReference type="Pfam" id="PF17389"/>
    </source>
</evidence>
<dbReference type="Pfam" id="PF08531">
    <property type="entry name" value="Bac_rhamnosid_N"/>
    <property type="match status" value="1"/>
</dbReference>
<dbReference type="InterPro" id="IPR012341">
    <property type="entry name" value="6hp_glycosidase-like_sf"/>
</dbReference>
<evidence type="ECO:0000313" key="9">
    <source>
        <dbReference type="EMBL" id="MCO6025753.1"/>
    </source>
</evidence>
<name>A0ABT1BZI0_9BACT</name>
<dbReference type="Gene3D" id="1.50.10.10">
    <property type="match status" value="1"/>
</dbReference>
<dbReference type="Gene3D" id="2.60.120.260">
    <property type="entry name" value="Galactose-binding domain-like"/>
    <property type="match status" value="2"/>
</dbReference>
<dbReference type="Pfam" id="PF05592">
    <property type="entry name" value="Bac_rhamnosid"/>
    <property type="match status" value="1"/>
</dbReference>
<evidence type="ECO:0000256" key="3">
    <source>
        <dbReference type="ARBA" id="ARBA00022801"/>
    </source>
</evidence>
<keyword evidence="10" id="KW-1185">Reference proteome</keyword>
<dbReference type="InterPro" id="IPR013737">
    <property type="entry name" value="Bac_rhamnosid_N"/>
</dbReference>
<feature type="domain" description="Alpha-L-rhamnosidase C-terminal" evidence="8">
    <location>
        <begin position="1060"/>
        <end position="1133"/>
    </location>
</feature>
<dbReference type="Gene3D" id="2.60.40.10">
    <property type="entry name" value="Immunoglobulins"/>
    <property type="match status" value="1"/>
</dbReference>
<evidence type="ECO:0000313" key="10">
    <source>
        <dbReference type="Proteomes" id="UP001204015"/>
    </source>
</evidence>
<comment type="caution">
    <text evidence="9">The sequence shown here is derived from an EMBL/GenBank/DDBJ whole genome shotgun (WGS) entry which is preliminary data.</text>
</comment>
<dbReference type="Proteomes" id="UP001204015">
    <property type="component" value="Unassembled WGS sequence"/>
</dbReference>
<feature type="domain" description="Bacterial alpha-L-rhamnosidase N-terminal" evidence="6">
    <location>
        <begin position="365"/>
        <end position="525"/>
    </location>
</feature>
<evidence type="ECO:0000256" key="1">
    <source>
        <dbReference type="ARBA" id="ARBA00001445"/>
    </source>
</evidence>
<accession>A0ABT1BZI0</accession>
<sequence>MIKALCFGVIMLYCATMAMAHASFDLKALRVEYTDMPLGIDVAQPRFSWQMVSPERGAAQSAYRITVKDENGKEVWNSGKVNDPSALNILYQGQSLQPSTRYLWTVTVWNNKGEQNSDTSWFETGLMCNSDKSPAWSGAKWIGGDDSDGLTFYSQYLPVFRLRFGITLDKRTHSTAAGFIYGANDIRLMNRNKNILNVENSRNASYVKVALNTHGLAIGDSASVEVYRVGYTVKDRADVPFAVFKIPTDLVNKTNQYSKHLFEISSMHGTTCIDVDGKEVGEVNLNPMGKGGDYISFPVVGDIGYSVAERQKATFSDIAILNFRLPRHALSTVSGAVTVSGKTQIFTPQETGAPMLRTAFQLWNKPVESARIYATSRGIYELYLNGKRIGNDFLDPGLTQYNKTQFYQTFDVTSQIENGANALGAVMNEGWWSGAISFSGENWNFFGDKQSLLAKLVVTYQDHTQQVIVTDPSTWQFYNNGPVRIGSLFQGEVYDATREAAVKDWSTVGYNASEWSRAKEVPLEGTISHEQIKNFLNWPCPDDYSHFTLTAQLGKPVRLNRMLTAKIVKEVRPGVYVYDMGQNMAGVPHIDFAGLQPGTKVMMRYAEMTYPDLPEYKDHVGMVMLENMRGAMDQDIYVAKGGNETFEPRYTYHGYRYVEITGIPSALPTTCVKGLVLSTVDQLSSEYETDNKELNRFFLNTQWSSLANIFSIPTDCPQRNERMGWSGDLSVFSPTMSYMFNGAEFLRRHLIALRDVQESDGAFTPIAPIGGGFGGPLWQSVGITMPWQSYLQYDDINALKEHYPSMCRYINLVLNKYIDSEAHYYRGTGGMADLGDWLGFEVNKNDNSLIFDCYLTYELQIMSRIARVLGQPEDAERFEKERQIRINFINAHYIDPVTCKTVGTGFGEIKQSPLGPYGPKRKGVLIDTQTSYALPLAFGIVDEKYKQKFIENFLNTISRQSVGDDGKTYPQYSLMTGFIGTAWISMALSEVGHTDDAYKMLLNTHFPSWLYPVEQGATTIWERLNSYTKTDGFGGNNSMNSFNHYAFGSVTNWIIQRSLGISRDENAPGFKHFILRPEVDPTGSLNEAHGYYDSMYGRIESSWKKTGDRIAYQFVIPANTSATLYLPLTKINGVTVNGMKLKKAEGVTLKSARKDKLAMELVSGMYKIELKTSFLEKNY</sequence>